<proteinExistence type="predicted"/>
<evidence type="ECO:0000256" key="1">
    <source>
        <dbReference type="SAM" id="MobiDB-lite"/>
    </source>
</evidence>
<evidence type="ECO:0000313" key="2">
    <source>
        <dbReference type="EMBL" id="ADP78345.1"/>
    </source>
</evidence>
<sequence>MTTNTAETLPADGMAPDLSDLSSAQLADYLDTSERSAADAGELLAGLAELPAAEREEAGVVARARAAIGRRRAEAARREQERRNQASRDRLARVTASIVDRPADSPKVLEAIEQVAAAVATLRAVAAERKQFAKRTSAALLSVGIQPGPRGSAGLWHTRPGFGDAVGAGRRMVEPLDPDLLFALAVRRAYGGSLPSGAWQVPQPSSALVAAPDAERLAELLARELGEE</sequence>
<reference evidence="2 3" key="1">
    <citation type="submission" date="2010-10" db="EMBL/GenBank/DDBJ databases">
        <title>Complete sequence of Frankia sp. EuI1c.</title>
        <authorList>
            <consortium name="US DOE Joint Genome Institute"/>
            <person name="Lucas S."/>
            <person name="Copeland A."/>
            <person name="Lapidus A."/>
            <person name="Cheng J.-F."/>
            <person name="Bruce D."/>
            <person name="Goodwin L."/>
            <person name="Pitluck S."/>
            <person name="Chertkov O."/>
            <person name="Detter J.C."/>
            <person name="Han C."/>
            <person name="Tapia R."/>
            <person name="Land M."/>
            <person name="Hauser L."/>
            <person name="Jeffries C."/>
            <person name="Kyrpides N."/>
            <person name="Ivanova N."/>
            <person name="Mikhailova N."/>
            <person name="Beauchemin N."/>
            <person name="Sen A."/>
            <person name="Sur S.A."/>
            <person name="Gtari M."/>
            <person name="Wall L."/>
            <person name="Tisa L."/>
            <person name="Woyke T."/>
        </authorList>
    </citation>
    <scope>NUCLEOTIDE SEQUENCE [LARGE SCALE GENOMIC DNA]</scope>
    <source>
        <strain evidence="3">DSM 45817 / CECT 9037 / EuI1c</strain>
    </source>
</reference>
<gene>
    <name evidence="2" type="ordered locus">FraEuI1c_0259</name>
</gene>
<organism evidence="2 3">
    <name type="scientific">Pseudofrankia inefficax (strain DSM 45817 / CECT 9037 / DDB 130130 / EuI1c)</name>
    <name type="common">Frankia inefficax</name>
    <dbReference type="NCBI Taxonomy" id="298654"/>
    <lineage>
        <taxon>Bacteria</taxon>
        <taxon>Bacillati</taxon>
        <taxon>Actinomycetota</taxon>
        <taxon>Actinomycetes</taxon>
        <taxon>Frankiales</taxon>
        <taxon>Frankiaceae</taxon>
        <taxon>Pseudofrankia</taxon>
    </lineage>
</organism>
<dbReference type="HOGENOM" id="CLU_1213372_0_0_11"/>
<accession>E3J654</accession>
<dbReference type="EMBL" id="CP002299">
    <property type="protein sequence ID" value="ADP78345.1"/>
    <property type="molecule type" value="Genomic_DNA"/>
</dbReference>
<dbReference type="STRING" id="298654.FraEuI1c_0259"/>
<dbReference type="AlphaFoldDB" id="E3J654"/>
<feature type="region of interest" description="Disordered" evidence="1">
    <location>
        <begin position="72"/>
        <end position="91"/>
    </location>
</feature>
<protein>
    <submittedName>
        <fullName evidence="2">Uncharacterized protein</fullName>
    </submittedName>
</protein>
<keyword evidence="3" id="KW-1185">Reference proteome</keyword>
<evidence type="ECO:0000313" key="3">
    <source>
        <dbReference type="Proteomes" id="UP000002484"/>
    </source>
</evidence>
<name>E3J654_PSEI1</name>
<dbReference type="InParanoid" id="E3J654"/>
<dbReference type="KEGG" id="fri:FraEuI1c_0259"/>
<dbReference type="RefSeq" id="WP_013421468.1">
    <property type="nucleotide sequence ID" value="NC_014666.1"/>
</dbReference>
<dbReference type="Proteomes" id="UP000002484">
    <property type="component" value="Chromosome"/>
</dbReference>